<dbReference type="Proteomes" id="UP000005013">
    <property type="component" value="Chromosome"/>
</dbReference>
<dbReference type="OrthoDB" id="5322865at2"/>
<feature type="compositionally biased region" description="Basic and acidic residues" evidence="1">
    <location>
        <begin position="1"/>
        <end position="24"/>
    </location>
</feature>
<dbReference type="EMBL" id="CP003481">
    <property type="protein sequence ID" value="AFI06589.1"/>
    <property type="molecule type" value="Genomic_DNA"/>
</dbReference>
<sequence length="375" mass="43509">MKERIRKEVRQEIAHKKAEEKTLHDQIMQEELKKEIYKEELEKANIGNKSNSRQENQKVSDETINPQKQETFLAQERQKKFEQTTKRTLDTDLNYQNNSNNPQIKRNEFLNSKAKTFTHMQDTDAVYADKRAFYLGLGYQLGLVESKLKTTNYGIQIKSLLSISGMLEQQTETDYEISNGFGVVLGYKWVGKSQITKYFGFRWGLFYDLTASTYNRGDYFYENTINTETKEHIYKKNGDIKISTYGTYLDFLVNAYNGEKFFIGSRFGLAFGGSSYSVGDKNVYESYLKQYVGGNLTYKTFQFIVDVGVRMGGKHSSFEWGVKFPTISNTYMQANINAHEILSLLHGLSNLNAKLPYSVTFQRNLALYFNYIYSF</sequence>
<feature type="region of interest" description="Disordered" evidence="1">
    <location>
        <begin position="1"/>
        <end position="25"/>
    </location>
</feature>
<dbReference type="AlphaFoldDB" id="I0EUH0"/>
<proteinExistence type="predicted"/>
<keyword evidence="3" id="KW-1185">Reference proteome</keyword>
<gene>
    <name evidence="2" type="ordered locus">HCD_08025</name>
</gene>
<feature type="region of interest" description="Disordered" evidence="1">
    <location>
        <begin position="43"/>
        <end position="67"/>
    </location>
</feature>
<dbReference type="PATRIC" id="fig|1163745.3.peg.1701"/>
<name>I0EUH0_HELCM</name>
<protein>
    <submittedName>
        <fullName evidence="2">Outer membrane protein 3</fullName>
    </submittedName>
</protein>
<evidence type="ECO:0000313" key="3">
    <source>
        <dbReference type="Proteomes" id="UP000005013"/>
    </source>
</evidence>
<reference evidence="2 3" key="1">
    <citation type="journal article" date="2013" name="PLoS ONE">
        <title>Sequence Divergence and Conservation in Genomes ofHelicobacter cetorum Strains from a Dolphin and a Whale.</title>
        <authorList>
            <person name="Kersulyte D."/>
            <person name="Rossi M."/>
            <person name="Berg D.E."/>
        </authorList>
    </citation>
    <scope>NUCLEOTIDE SEQUENCE [LARGE SCALE GENOMIC DNA]</scope>
    <source>
        <strain evidence="2 3">MIT 99-5656</strain>
    </source>
</reference>
<dbReference type="InterPro" id="IPR002718">
    <property type="entry name" value="OMP_Helicobacter"/>
</dbReference>
<evidence type="ECO:0000256" key="1">
    <source>
        <dbReference type="SAM" id="MobiDB-lite"/>
    </source>
</evidence>
<dbReference type="PRINTS" id="PR01776">
    <property type="entry name" value="HPOMPFAMILY"/>
</dbReference>
<accession>I0EUH0</accession>
<dbReference type="HOGENOM" id="CLU_791730_0_0_7"/>
<dbReference type="KEGG" id="hcm:HCD_08025"/>
<dbReference type="Pfam" id="PF01856">
    <property type="entry name" value="HP_OMP"/>
    <property type="match status" value="1"/>
</dbReference>
<evidence type="ECO:0000313" key="2">
    <source>
        <dbReference type="EMBL" id="AFI06589.1"/>
    </source>
</evidence>
<organism evidence="2 3">
    <name type="scientific">Helicobacter cetorum (strain ATCC BAA-540 / CCUG 52418 / MIT 99-5656)</name>
    <dbReference type="NCBI Taxonomy" id="1163745"/>
    <lineage>
        <taxon>Bacteria</taxon>
        <taxon>Pseudomonadati</taxon>
        <taxon>Campylobacterota</taxon>
        <taxon>Epsilonproteobacteria</taxon>
        <taxon>Campylobacterales</taxon>
        <taxon>Helicobacteraceae</taxon>
        <taxon>Helicobacter</taxon>
    </lineage>
</organism>